<gene>
    <name evidence="7" type="ORF">B0T17DRAFT_562167</name>
</gene>
<dbReference type="PRINTS" id="PR00463">
    <property type="entry name" value="EP450I"/>
</dbReference>
<dbReference type="AlphaFoldDB" id="A0AA39WHW3"/>
<dbReference type="Pfam" id="PF00067">
    <property type="entry name" value="p450"/>
    <property type="match status" value="1"/>
</dbReference>
<dbReference type="InterPro" id="IPR002401">
    <property type="entry name" value="Cyt_P450_E_grp-I"/>
</dbReference>
<dbReference type="SUPFAM" id="SSF48264">
    <property type="entry name" value="Cytochrome P450"/>
    <property type="match status" value="1"/>
</dbReference>
<dbReference type="EMBL" id="JAULSR010000006">
    <property type="protein sequence ID" value="KAK0615700.1"/>
    <property type="molecule type" value="Genomic_DNA"/>
</dbReference>
<comment type="similarity">
    <text evidence="1">Belongs to the cytochrome P450 family.</text>
</comment>
<dbReference type="GO" id="GO:0016705">
    <property type="term" value="F:oxidoreductase activity, acting on paired donors, with incorporation or reduction of molecular oxygen"/>
    <property type="evidence" value="ECO:0007669"/>
    <property type="project" value="InterPro"/>
</dbReference>
<evidence type="ECO:0000256" key="1">
    <source>
        <dbReference type="ARBA" id="ARBA00010617"/>
    </source>
</evidence>
<sequence>MMHPVILLIGGAVVVLAAWIFRDVFTLPGLRAKNLPPGPPALPLLGNLTHIPKTGIHLRFAEWANQYGSVFSLKIGHGTIVVLSSFYHATELLDKRSLHYSNRPPSHVVGKLVFRGDHPMFMDPDERWKLRRKLYNQLISGTRCTKDHMPLIEAESVQLLRDLCLEPEGLMRHPGRVSNSIIMTLVFGIRTPRYDTHHYAELNRIMDALSELGETGATPPVDIVPLLKYLPEFLWGNWKTRAAKLSDEMAGLYGPLIARVVERREKIGRSATFLDGVLDQQEKLRLTQNEIEVMCGNLMEGGTDTMASTLLSFFQAMANFPEVQKEAQRQMDLVFDEQAMPAWSDFEKLPYVNMIIKETLRWRPPGPGGFPHAAAKDDVIDGMKIPKGTAVFLNIWGLHHDAVRFAQPEIFDPSRYEGMTQLASVYANSSDCEKRDHWGYGAGRRICPGIHLAERALFVAVARMIWAFDFLPKIDAATGKPIPINIDPATGYHDGFLSHHNDFEVDIRVRSERRKEVIFSEMARAEVEVFSNCS</sequence>
<reference evidence="7" key="1">
    <citation type="submission" date="2023-06" db="EMBL/GenBank/DDBJ databases">
        <title>Genome-scale phylogeny and comparative genomics of the fungal order Sordariales.</title>
        <authorList>
            <consortium name="Lawrence Berkeley National Laboratory"/>
            <person name="Hensen N."/>
            <person name="Bonometti L."/>
            <person name="Westerberg I."/>
            <person name="Brannstrom I.O."/>
            <person name="Guillou S."/>
            <person name="Cros-Aarteil S."/>
            <person name="Calhoun S."/>
            <person name="Haridas S."/>
            <person name="Kuo A."/>
            <person name="Mondo S."/>
            <person name="Pangilinan J."/>
            <person name="Riley R."/>
            <person name="LaButti K."/>
            <person name="Andreopoulos B."/>
            <person name="Lipzen A."/>
            <person name="Chen C."/>
            <person name="Yanf M."/>
            <person name="Daum C."/>
            <person name="Ng V."/>
            <person name="Clum A."/>
            <person name="Steindorff A."/>
            <person name="Ohm R."/>
            <person name="Martin F."/>
            <person name="Silar P."/>
            <person name="Natvig D."/>
            <person name="Lalanne C."/>
            <person name="Gautier V."/>
            <person name="Ament-velasquez S.L."/>
            <person name="Kruys A."/>
            <person name="Hutchinson M.I."/>
            <person name="Powell A.J."/>
            <person name="Barry K."/>
            <person name="Miller A.N."/>
            <person name="Grigoriev I.V."/>
            <person name="Debuchy R."/>
            <person name="Gladieux P."/>
            <person name="Thoren M.H."/>
            <person name="Johannesson H."/>
        </authorList>
    </citation>
    <scope>NUCLEOTIDE SEQUENCE</scope>
    <source>
        <strain evidence="7">SMH3391-2</strain>
    </source>
</reference>
<dbReference type="InterPro" id="IPR036396">
    <property type="entry name" value="Cyt_P450_sf"/>
</dbReference>
<dbReference type="PANTHER" id="PTHR46300">
    <property type="entry name" value="P450, PUTATIVE (EUROFUNG)-RELATED-RELATED"/>
    <property type="match status" value="1"/>
</dbReference>
<dbReference type="Gene3D" id="1.10.630.10">
    <property type="entry name" value="Cytochrome P450"/>
    <property type="match status" value="1"/>
</dbReference>
<evidence type="ECO:0000313" key="8">
    <source>
        <dbReference type="Proteomes" id="UP001174934"/>
    </source>
</evidence>
<organism evidence="7 8">
    <name type="scientific">Bombardia bombarda</name>
    <dbReference type="NCBI Taxonomy" id="252184"/>
    <lineage>
        <taxon>Eukaryota</taxon>
        <taxon>Fungi</taxon>
        <taxon>Dikarya</taxon>
        <taxon>Ascomycota</taxon>
        <taxon>Pezizomycotina</taxon>
        <taxon>Sordariomycetes</taxon>
        <taxon>Sordariomycetidae</taxon>
        <taxon>Sordariales</taxon>
        <taxon>Lasiosphaeriaceae</taxon>
        <taxon>Bombardia</taxon>
    </lineage>
</organism>
<dbReference type="GO" id="GO:0020037">
    <property type="term" value="F:heme binding"/>
    <property type="evidence" value="ECO:0007669"/>
    <property type="project" value="InterPro"/>
</dbReference>
<name>A0AA39WHW3_9PEZI</name>
<evidence type="ECO:0000256" key="5">
    <source>
        <dbReference type="ARBA" id="ARBA00023033"/>
    </source>
</evidence>
<comment type="cofactor">
    <cofactor evidence="6">
        <name>heme</name>
        <dbReference type="ChEBI" id="CHEBI:30413"/>
    </cofactor>
</comment>
<keyword evidence="3" id="KW-0560">Oxidoreductase</keyword>
<evidence type="ECO:0000313" key="7">
    <source>
        <dbReference type="EMBL" id="KAK0615700.1"/>
    </source>
</evidence>
<accession>A0AA39WHW3</accession>
<comment type="caution">
    <text evidence="7">The sequence shown here is derived from an EMBL/GenBank/DDBJ whole genome shotgun (WGS) entry which is preliminary data.</text>
</comment>
<dbReference type="GO" id="GO:0005506">
    <property type="term" value="F:iron ion binding"/>
    <property type="evidence" value="ECO:0007669"/>
    <property type="project" value="InterPro"/>
</dbReference>
<evidence type="ECO:0000256" key="3">
    <source>
        <dbReference type="ARBA" id="ARBA00023002"/>
    </source>
</evidence>
<keyword evidence="2 6" id="KW-0479">Metal-binding</keyword>
<protein>
    <submittedName>
        <fullName evidence="7">Cytochrome P450</fullName>
    </submittedName>
</protein>
<keyword evidence="8" id="KW-1185">Reference proteome</keyword>
<dbReference type="PRINTS" id="PR00385">
    <property type="entry name" value="P450"/>
</dbReference>
<dbReference type="InterPro" id="IPR050364">
    <property type="entry name" value="Cytochrome_P450_fung"/>
</dbReference>
<dbReference type="CDD" id="cd11065">
    <property type="entry name" value="CYP64-like"/>
    <property type="match status" value="1"/>
</dbReference>
<evidence type="ECO:0000256" key="4">
    <source>
        <dbReference type="ARBA" id="ARBA00023004"/>
    </source>
</evidence>
<feature type="binding site" description="axial binding residue" evidence="6">
    <location>
        <position position="447"/>
    </location>
    <ligand>
        <name>heme</name>
        <dbReference type="ChEBI" id="CHEBI:30413"/>
    </ligand>
    <ligandPart>
        <name>Fe</name>
        <dbReference type="ChEBI" id="CHEBI:18248"/>
    </ligandPart>
</feature>
<keyword evidence="6" id="KW-0349">Heme</keyword>
<proteinExistence type="inferred from homology"/>
<dbReference type="InterPro" id="IPR001128">
    <property type="entry name" value="Cyt_P450"/>
</dbReference>
<evidence type="ECO:0000256" key="2">
    <source>
        <dbReference type="ARBA" id="ARBA00022723"/>
    </source>
</evidence>
<evidence type="ECO:0000256" key="6">
    <source>
        <dbReference type="PIRSR" id="PIRSR602401-1"/>
    </source>
</evidence>
<dbReference type="PANTHER" id="PTHR46300:SF2">
    <property type="entry name" value="CYTOCHROME P450 MONOOXYGENASE ALNH-RELATED"/>
    <property type="match status" value="1"/>
</dbReference>
<dbReference type="GO" id="GO:0004497">
    <property type="term" value="F:monooxygenase activity"/>
    <property type="evidence" value="ECO:0007669"/>
    <property type="project" value="UniProtKB-KW"/>
</dbReference>
<keyword evidence="5" id="KW-0503">Monooxygenase</keyword>
<keyword evidence="4 6" id="KW-0408">Iron</keyword>
<dbReference type="Proteomes" id="UP001174934">
    <property type="component" value="Unassembled WGS sequence"/>
</dbReference>